<comment type="caution">
    <text evidence="1">The sequence shown here is derived from an EMBL/GenBank/DDBJ whole genome shotgun (WGS) entry which is preliminary data.</text>
</comment>
<protein>
    <submittedName>
        <fullName evidence="1">Uncharacterized protein</fullName>
    </submittedName>
</protein>
<sequence>MDDPKFQQIQYECDTWKRAVTFMMEESVIMKNRLSEVLRTHFNRNLLEGIELLLNKLIRNEERIGIFRDDLVLLNEAGADSFTEQDEKLFESRIRLLHNDLLQMEKQFAKLKSEFNRYLLDQMKRSERQGQ</sequence>
<reference evidence="1 2" key="1">
    <citation type="submission" date="2021-11" db="EMBL/GenBank/DDBJ databases">
        <title>Genomic of Niabella pedocola.</title>
        <authorList>
            <person name="Wu T."/>
        </authorList>
    </citation>
    <scope>NUCLEOTIDE SEQUENCE [LARGE SCALE GENOMIC DNA]</scope>
    <source>
        <strain evidence="1 2">JCM 31011</strain>
    </source>
</reference>
<evidence type="ECO:0000313" key="2">
    <source>
        <dbReference type="Proteomes" id="UP001199816"/>
    </source>
</evidence>
<evidence type="ECO:0000313" key="1">
    <source>
        <dbReference type="EMBL" id="MCD2421586.1"/>
    </source>
</evidence>
<dbReference type="EMBL" id="JAJNEC010000003">
    <property type="protein sequence ID" value="MCD2421586.1"/>
    <property type="molecule type" value="Genomic_DNA"/>
</dbReference>
<dbReference type="Proteomes" id="UP001199816">
    <property type="component" value="Unassembled WGS sequence"/>
</dbReference>
<name>A0ABS8PKF8_9BACT</name>
<keyword evidence="2" id="KW-1185">Reference proteome</keyword>
<dbReference type="RefSeq" id="WP_231002491.1">
    <property type="nucleotide sequence ID" value="NZ_JAJNEC010000003.1"/>
</dbReference>
<gene>
    <name evidence="1" type="ORF">LQ567_02355</name>
</gene>
<accession>A0ABS8PKF8</accession>
<organism evidence="1 2">
    <name type="scientific">Niabella pedocola</name>
    <dbReference type="NCBI Taxonomy" id="1752077"/>
    <lineage>
        <taxon>Bacteria</taxon>
        <taxon>Pseudomonadati</taxon>
        <taxon>Bacteroidota</taxon>
        <taxon>Chitinophagia</taxon>
        <taxon>Chitinophagales</taxon>
        <taxon>Chitinophagaceae</taxon>
        <taxon>Niabella</taxon>
    </lineage>
</organism>
<proteinExistence type="predicted"/>